<evidence type="ECO:0000313" key="2">
    <source>
        <dbReference type="EMBL" id="KIL36967.1"/>
    </source>
</evidence>
<proteinExistence type="predicted"/>
<comment type="caution">
    <text evidence="2">The sequence shown here is derived from an EMBL/GenBank/DDBJ whole genome shotgun (WGS) entry which is preliminary data.</text>
</comment>
<evidence type="ECO:0000256" key="1">
    <source>
        <dbReference type="SAM" id="Coils"/>
    </source>
</evidence>
<evidence type="ECO:0008006" key="4">
    <source>
        <dbReference type="Google" id="ProtNLM"/>
    </source>
</evidence>
<dbReference type="EMBL" id="JXAL01000003">
    <property type="protein sequence ID" value="KIL36967.1"/>
    <property type="molecule type" value="Genomic_DNA"/>
</dbReference>
<name>A0ABR5A7T7_9BACL</name>
<sequence>MSSFRRDKERAIRELRRAQDELEEAIDFIRRNRFERAENEIAGALFFLGRAIRRINRAERRD</sequence>
<keyword evidence="1" id="KW-0175">Coiled coil</keyword>
<evidence type="ECO:0000313" key="3">
    <source>
        <dbReference type="Proteomes" id="UP000054526"/>
    </source>
</evidence>
<keyword evidence="3" id="KW-1185">Reference proteome</keyword>
<dbReference type="RefSeq" id="WP_041060220.1">
    <property type="nucleotide sequence ID" value="NZ_JXAL01000003.1"/>
</dbReference>
<organism evidence="2 3">
    <name type="scientific">Cohnella kolymensis</name>
    <dbReference type="NCBI Taxonomy" id="1590652"/>
    <lineage>
        <taxon>Bacteria</taxon>
        <taxon>Bacillati</taxon>
        <taxon>Bacillota</taxon>
        <taxon>Bacilli</taxon>
        <taxon>Bacillales</taxon>
        <taxon>Paenibacillaceae</taxon>
        <taxon>Cohnella</taxon>
    </lineage>
</organism>
<reference evidence="2 3" key="1">
    <citation type="submission" date="2014-12" db="EMBL/GenBank/DDBJ databases">
        <title>Draft genome sequence of Cohnella kolymensis strain B-2846.</title>
        <authorList>
            <person name="Karlyshev A.V."/>
            <person name="Kudryashova E.B."/>
        </authorList>
    </citation>
    <scope>NUCLEOTIDE SEQUENCE [LARGE SCALE GENOMIC DNA]</scope>
    <source>
        <strain evidence="2 3">VKM B-2846</strain>
    </source>
</reference>
<accession>A0ABR5A7T7</accession>
<dbReference type="Proteomes" id="UP000054526">
    <property type="component" value="Unassembled WGS sequence"/>
</dbReference>
<gene>
    <name evidence="2" type="ORF">SD71_04500</name>
</gene>
<protein>
    <recommendedName>
        <fullName evidence="4">HEPN domain-containing protein</fullName>
    </recommendedName>
</protein>
<feature type="coiled-coil region" evidence="1">
    <location>
        <begin position="1"/>
        <end position="32"/>
    </location>
</feature>